<gene>
    <name evidence="1" type="ORF">BV22DRAFT_1132463</name>
</gene>
<evidence type="ECO:0000313" key="1">
    <source>
        <dbReference type="EMBL" id="KAH7921238.1"/>
    </source>
</evidence>
<reference evidence="1" key="1">
    <citation type="journal article" date="2021" name="New Phytol.">
        <title>Evolutionary innovations through gain and loss of genes in the ectomycorrhizal Boletales.</title>
        <authorList>
            <person name="Wu G."/>
            <person name="Miyauchi S."/>
            <person name="Morin E."/>
            <person name="Kuo A."/>
            <person name="Drula E."/>
            <person name="Varga T."/>
            <person name="Kohler A."/>
            <person name="Feng B."/>
            <person name="Cao Y."/>
            <person name="Lipzen A."/>
            <person name="Daum C."/>
            <person name="Hundley H."/>
            <person name="Pangilinan J."/>
            <person name="Johnson J."/>
            <person name="Barry K."/>
            <person name="LaButti K."/>
            <person name="Ng V."/>
            <person name="Ahrendt S."/>
            <person name="Min B."/>
            <person name="Choi I.G."/>
            <person name="Park H."/>
            <person name="Plett J.M."/>
            <person name="Magnuson J."/>
            <person name="Spatafora J.W."/>
            <person name="Nagy L.G."/>
            <person name="Henrissat B."/>
            <person name="Grigoriev I.V."/>
            <person name="Yang Z.L."/>
            <person name="Xu J."/>
            <person name="Martin F.M."/>
        </authorList>
    </citation>
    <scope>NUCLEOTIDE SEQUENCE</scope>
    <source>
        <strain evidence="1">KUC20120723A-06</strain>
    </source>
</reference>
<organism evidence="1 2">
    <name type="scientific">Leucogyrophana mollusca</name>
    <dbReference type="NCBI Taxonomy" id="85980"/>
    <lineage>
        <taxon>Eukaryota</taxon>
        <taxon>Fungi</taxon>
        <taxon>Dikarya</taxon>
        <taxon>Basidiomycota</taxon>
        <taxon>Agaricomycotina</taxon>
        <taxon>Agaricomycetes</taxon>
        <taxon>Agaricomycetidae</taxon>
        <taxon>Boletales</taxon>
        <taxon>Boletales incertae sedis</taxon>
        <taxon>Leucogyrophana</taxon>
    </lineage>
</organism>
<dbReference type="EMBL" id="MU266536">
    <property type="protein sequence ID" value="KAH7921238.1"/>
    <property type="molecule type" value="Genomic_DNA"/>
</dbReference>
<comment type="caution">
    <text evidence="1">The sequence shown here is derived from an EMBL/GenBank/DDBJ whole genome shotgun (WGS) entry which is preliminary data.</text>
</comment>
<proteinExistence type="predicted"/>
<accession>A0ACB8B8L1</accession>
<sequence>MENLDSDVSADIVRLLGQELKLVRAQLREAQLRNNTPATEASSYEDTCRERLRMLIDDVAVLKRENEDLRATVFQLESERSGFVKPEDMDGSVALRYEASLEQSRKELSKALAEKADAETSLSELQENLQAVQEEYQQMKASKRECQQVADEHCKRVMDLADELETLKREQASLACTDTDPESFFSSTTYVAVEGQPDLDTSDPYIKSPFFKLPEHAISLCAEGVLHYNSKQLMWSPSGVALGLVVTHPFQFNPKVGSGQWTKWRAEIMDIGVKKEVFCLNTRGWFYMGTYERASSCLTMPVDKLKDLDPKARYIFKRTVLNQDFIPPSQTRMVENMYTQGVLKVELFGIRCVGFNQALNAELIRAGNEKRSKPPRTLQGIPILTPEDSWGRKGPGGKKRKRSDGAGRAPKGKNKKVKAE</sequence>
<keyword evidence="2" id="KW-1185">Reference proteome</keyword>
<name>A0ACB8B8L1_9AGAM</name>
<dbReference type="Proteomes" id="UP000790709">
    <property type="component" value="Unassembled WGS sequence"/>
</dbReference>
<protein>
    <submittedName>
        <fullName evidence="1">Uncharacterized protein</fullName>
    </submittedName>
</protein>
<evidence type="ECO:0000313" key="2">
    <source>
        <dbReference type="Proteomes" id="UP000790709"/>
    </source>
</evidence>